<feature type="compositionally biased region" description="Basic and acidic residues" evidence="3">
    <location>
        <begin position="561"/>
        <end position="571"/>
    </location>
</feature>
<dbReference type="Proteomes" id="UP001430953">
    <property type="component" value="Unassembled WGS sequence"/>
</dbReference>
<keyword evidence="1 2" id="KW-0539">Nucleus</keyword>
<evidence type="ECO:0000313" key="6">
    <source>
        <dbReference type="Proteomes" id="UP001430953"/>
    </source>
</evidence>
<feature type="compositionally biased region" description="Low complexity" evidence="3">
    <location>
        <begin position="816"/>
        <end position="837"/>
    </location>
</feature>
<dbReference type="SMART" id="SM00466">
    <property type="entry name" value="SRA"/>
    <property type="match status" value="1"/>
</dbReference>
<dbReference type="AlphaFoldDB" id="A0AAW2GVS1"/>
<sequence length="1133" mass="129847">MARASSDASRTVCANTIQQNEKRLREARIKNQGKSRIRQDLNKLFSKLNQAIETNSLKSLDKLSISHNNHVSKCWYGPILGFPPGSWWGIRMDCSRDRVHEPFDADIHEGLFGVSSLCTSHTNVNKDVDFGDYLTLTGQVYQEEQTFTDPFIHNYENQIPLRLIRSYNLQDNIAPNTGYRYDGLYAVISYWIATDLDGTKYNKFALMRLPNQESPSWGSKGSKELSSLRRYIPLTKLNQPNTYDLRKSSNNVSVPCRKRKLSHGSSQESLSVVKTIPSIDTNRRSAPESSIVTRHVFKKLPNNTESVLSISVPDQKLLCLGAATKTHSTNISIRMGLYESSHNLQDTKKSVSTMLQKPSKPIDISIRTALDVESNRLTPKEDSKLVEKASADKVQIHSQSSEKISCNGQFATNNINAFSLNKHRENLTSDVIHLSKHSFSVSSPLSSFMNDTNAIERKEQHENIQDVQNLNTNITNETAQQYPSNELSRDLIVTHEKIPERNDSLNTSSESLCAQDIKSLDSLTPDKILNLINNEIHHPLSKLLIENVIGLTVEECAMWNESKRDETPESKSKRHVSTRTSLRKRQKEADNIKENVACLDNRRYCKYSKSGKLFWKVAKQADEEKLEKLLPGMDHQSCNDVNQKCNNNVRRSDRNNVSKKNNKYLSPLRVQTSLQTIAQHTRSSYDIKTRLRTDKSTVLIKKPEFPNSSIKKNKKRDREIANLLIDANFGPVKRGPRNRRLRYKNNAYAKSCNTFNTVIRLPNKRYKSSFERKSKLVKVSRQRTAEKQNKDKYRMTSTMHVNNKNINNSIGKQKNLRNNPSNHNNENCNNHNNNANNQKKENETVKTDHNVTKTTLDRNLRRKLTRTIPLSPRAVRTTRLHCFRKKQDKKPSTVDATTQCKLVSDNPEVYVIGQLNDQRAILRMEWDKLKESILDVPDQESQIYQMSRICTASNPEEDNASPKSDEDYTDSLQDRASAFVPVNAFDSELRIARLRSIGFKPIIKPRSPLLARDLKVIQNTLVTTSKVAKRDVAEQYHKYANNEDNNIVGYMDDELQYQDIEEEEDDDEDDEDDDDNYNNDDDNEKQSAIASTSMKSTLKGVQSKILPLHENLESPWHGWKKIVTNNRSYWIGW</sequence>
<feature type="region of interest" description="Disordered" evidence="3">
    <location>
        <begin position="804"/>
        <end position="845"/>
    </location>
</feature>
<dbReference type="PANTHER" id="PTHR14140">
    <property type="entry name" value="E3 UBIQUITIN-PROTEIN LIGASE UHRF-RELATED"/>
    <property type="match status" value="1"/>
</dbReference>
<dbReference type="GO" id="GO:0044027">
    <property type="term" value="P:negative regulation of gene expression via chromosomal CpG island methylation"/>
    <property type="evidence" value="ECO:0007669"/>
    <property type="project" value="TreeGrafter"/>
</dbReference>
<dbReference type="GO" id="GO:0005634">
    <property type="term" value="C:nucleus"/>
    <property type="evidence" value="ECO:0007669"/>
    <property type="project" value="UniProtKB-SubCell"/>
</dbReference>
<feature type="region of interest" description="Disordered" evidence="3">
    <location>
        <begin position="641"/>
        <end position="660"/>
    </location>
</feature>
<keyword evidence="6" id="KW-1185">Reference proteome</keyword>
<feature type="compositionally biased region" description="Polar residues" evidence="3">
    <location>
        <begin position="1086"/>
        <end position="1095"/>
    </location>
</feature>
<accession>A0AAW2GVS1</accession>
<proteinExistence type="predicted"/>
<dbReference type="InterPro" id="IPR015947">
    <property type="entry name" value="PUA-like_sf"/>
</dbReference>
<dbReference type="InterPro" id="IPR003105">
    <property type="entry name" value="SRA_YDG"/>
</dbReference>
<feature type="region of interest" description="Disordered" evidence="3">
    <location>
        <begin position="1061"/>
        <end position="1095"/>
    </location>
</feature>
<evidence type="ECO:0000313" key="5">
    <source>
        <dbReference type="EMBL" id="KAL0131392.1"/>
    </source>
</evidence>
<dbReference type="PANTHER" id="PTHR14140:SF27">
    <property type="entry name" value="OS04G0289800 PROTEIN"/>
    <property type="match status" value="1"/>
</dbReference>
<dbReference type="InterPro" id="IPR036987">
    <property type="entry name" value="SRA-YDG_sf"/>
</dbReference>
<evidence type="ECO:0000256" key="2">
    <source>
        <dbReference type="PROSITE-ProRule" id="PRU00358"/>
    </source>
</evidence>
<evidence type="ECO:0000256" key="1">
    <source>
        <dbReference type="ARBA" id="ARBA00023242"/>
    </source>
</evidence>
<evidence type="ECO:0000256" key="3">
    <source>
        <dbReference type="SAM" id="MobiDB-lite"/>
    </source>
</evidence>
<dbReference type="GO" id="GO:0061630">
    <property type="term" value="F:ubiquitin protein ligase activity"/>
    <property type="evidence" value="ECO:0007669"/>
    <property type="project" value="TreeGrafter"/>
</dbReference>
<dbReference type="EMBL" id="JADYXP020000002">
    <property type="protein sequence ID" value="KAL0131392.1"/>
    <property type="molecule type" value="Genomic_DNA"/>
</dbReference>
<comment type="caution">
    <text evidence="5">The sequence shown here is derived from an EMBL/GenBank/DDBJ whole genome shotgun (WGS) entry which is preliminary data.</text>
</comment>
<feature type="compositionally biased region" description="Basic residues" evidence="3">
    <location>
        <begin position="572"/>
        <end position="586"/>
    </location>
</feature>
<dbReference type="Pfam" id="PF02182">
    <property type="entry name" value="SAD_SRA"/>
    <property type="match status" value="1"/>
</dbReference>
<feature type="compositionally biased region" description="Acidic residues" evidence="3">
    <location>
        <begin position="1061"/>
        <end position="1083"/>
    </location>
</feature>
<dbReference type="InterPro" id="IPR045134">
    <property type="entry name" value="UHRF1/2-like"/>
</dbReference>
<organism evidence="5 6">
    <name type="scientific">Cardiocondyla obscurior</name>
    <dbReference type="NCBI Taxonomy" id="286306"/>
    <lineage>
        <taxon>Eukaryota</taxon>
        <taxon>Metazoa</taxon>
        <taxon>Ecdysozoa</taxon>
        <taxon>Arthropoda</taxon>
        <taxon>Hexapoda</taxon>
        <taxon>Insecta</taxon>
        <taxon>Pterygota</taxon>
        <taxon>Neoptera</taxon>
        <taxon>Endopterygota</taxon>
        <taxon>Hymenoptera</taxon>
        <taxon>Apocrita</taxon>
        <taxon>Aculeata</taxon>
        <taxon>Formicoidea</taxon>
        <taxon>Formicidae</taxon>
        <taxon>Myrmicinae</taxon>
        <taxon>Cardiocondyla</taxon>
    </lineage>
</organism>
<protein>
    <recommendedName>
        <fullName evidence="4">YDG domain-containing protein</fullName>
    </recommendedName>
</protein>
<name>A0AAW2GVS1_9HYME</name>
<reference evidence="5 6" key="1">
    <citation type="submission" date="2023-03" db="EMBL/GenBank/DDBJ databases">
        <title>High recombination rates correlate with genetic variation in Cardiocondyla obscurior ants.</title>
        <authorList>
            <person name="Errbii M."/>
        </authorList>
    </citation>
    <scope>NUCLEOTIDE SEQUENCE [LARGE SCALE GENOMIC DNA]</scope>
    <source>
        <strain evidence="5">Alpha-2009</strain>
        <tissue evidence="5">Whole body</tissue>
    </source>
</reference>
<dbReference type="Gene3D" id="2.30.280.10">
    <property type="entry name" value="SRA-YDG"/>
    <property type="match status" value="1"/>
</dbReference>
<feature type="region of interest" description="Disordered" evidence="3">
    <location>
        <begin position="951"/>
        <end position="970"/>
    </location>
</feature>
<feature type="domain" description="YDG" evidence="4">
    <location>
        <begin position="77"/>
        <end position="208"/>
    </location>
</feature>
<gene>
    <name evidence="5" type="ORF">PUN28_002733</name>
</gene>
<feature type="region of interest" description="Disordered" evidence="3">
    <location>
        <begin position="561"/>
        <end position="588"/>
    </location>
</feature>
<dbReference type="PROSITE" id="PS51015">
    <property type="entry name" value="YDG"/>
    <property type="match status" value="1"/>
</dbReference>
<dbReference type="SUPFAM" id="SSF88697">
    <property type="entry name" value="PUA domain-like"/>
    <property type="match status" value="1"/>
</dbReference>
<comment type="subcellular location">
    <subcellularLocation>
        <location evidence="2">Nucleus</location>
    </subcellularLocation>
</comment>
<evidence type="ECO:0000259" key="4">
    <source>
        <dbReference type="PROSITE" id="PS51015"/>
    </source>
</evidence>
<dbReference type="GO" id="GO:0016567">
    <property type="term" value="P:protein ubiquitination"/>
    <property type="evidence" value="ECO:0007669"/>
    <property type="project" value="TreeGrafter"/>
</dbReference>